<dbReference type="Proteomes" id="UP000002700">
    <property type="component" value="Chromosome I"/>
</dbReference>
<organism evidence="1 2">
    <name type="scientific">Burkholderia pseudomallei (strain 1710b)</name>
    <dbReference type="NCBI Taxonomy" id="320372"/>
    <lineage>
        <taxon>Bacteria</taxon>
        <taxon>Pseudomonadati</taxon>
        <taxon>Pseudomonadota</taxon>
        <taxon>Betaproteobacteria</taxon>
        <taxon>Burkholderiales</taxon>
        <taxon>Burkholderiaceae</taxon>
        <taxon>Burkholderia</taxon>
        <taxon>pseudomallei group</taxon>
    </lineage>
</organism>
<protein>
    <submittedName>
        <fullName evidence="1">Uncharacterized protein</fullName>
    </submittedName>
</protein>
<accession>Q3JU23</accession>
<dbReference type="HOGENOM" id="CLU_1977410_0_0_4"/>
<evidence type="ECO:0000313" key="2">
    <source>
        <dbReference type="Proteomes" id="UP000002700"/>
    </source>
</evidence>
<sequence>MNRVARAGASGRRTIRAASKTARTVRIQGRSPCCAGAPESRAYLPTWLPTRPPAAAPPIVDRALPPIAAPATPPMPAPIAALRCRVVIVSQADRLAIVAMSIAHTPIRRIDFIVQSSGEREAWARA</sequence>
<gene>
    <name evidence="1" type="ordered locus">BURPS1710b_1526</name>
</gene>
<dbReference type="EnsemblBacteria" id="ABA49081">
    <property type="protein sequence ID" value="ABA49081"/>
    <property type="gene ID" value="BURPS1710b_1526"/>
</dbReference>
<dbReference type="KEGG" id="bpm:BURPS1710b_1526"/>
<dbReference type="AlphaFoldDB" id="Q3JU23"/>
<name>Q3JU23_BURP1</name>
<evidence type="ECO:0000313" key="1">
    <source>
        <dbReference type="EMBL" id="ABA49081.1"/>
    </source>
</evidence>
<reference evidence="1 2" key="1">
    <citation type="submission" date="2005-09" db="EMBL/GenBank/DDBJ databases">
        <authorList>
            <person name="Woods D.E."/>
            <person name="Nierman W.C."/>
        </authorList>
    </citation>
    <scope>NUCLEOTIDE SEQUENCE [LARGE SCALE GENOMIC DNA]</scope>
    <source>
        <strain evidence="1 2">1710b</strain>
    </source>
</reference>
<proteinExistence type="predicted"/>
<dbReference type="EMBL" id="CP000124">
    <property type="protein sequence ID" value="ABA49081.1"/>
    <property type="molecule type" value="Genomic_DNA"/>
</dbReference>